<dbReference type="InterPro" id="IPR050263">
    <property type="entry name" value="Bact_Fimbrial_Adh_Pro"/>
</dbReference>
<feature type="chain" id="PRO_5043762163" evidence="4">
    <location>
        <begin position="24"/>
        <end position="360"/>
    </location>
</feature>
<evidence type="ECO:0000256" key="3">
    <source>
        <dbReference type="ARBA" id="ARBA00023263"/>
    </source>
</evidence>
<dbReference type="GO" id="GO:0009289">
    <property type="term" value="C:pilus"/>
    <property type="evidence" value="ECO:0007669"/>
    <property type="project" value="UniProtKB-SubCell"/>
</dbReference>
<evidence type="ECO:0000313" key="7">
    <source>
        <dbReference type="Proteomes" id="UP000244682"/>
    </source>
</evidence>
<dbReference type="PANTHER" id="PTHR33420:SF14">
    <property type="entry name" value="TYPE 1 FIMBRIN D-MANNOSE SPECIFIC ADHESIN"/>
    <property type="match status" value="1"/>
</dbReference>
<dbReference type="InterPro" id="IPR036937">
    <property type="entry name" value="Adhesion_dom_fimbrial_sf"/>
</dbReference>
<dbReference type="InterPro" id="IPR008966">
    <property type="entry name" value="Adhesion_dom_sf"/>
</dbReference>
<proteinExistence type="inferred from homology"/>
<dbReference type="PANTHER" id="PTHR33420">
    <property type="entry name" value="FIMBRIAL SUBUNIT ELFA-RELATED"/>
    <property type="match status" value="1"/>
</dbReference>
<dbReference type="AlphaFoldDB" id="A0AAU8ZK59"/>
<dbReference type="Gene3D" id="2.60.40.1090">
    <property type="entry name" value="Fimbrial-type adhesion domain"/>
    <property type="match status" value="1"/>
</dbReference>
<evidence type="ECO:0000256" key="4">
    <source>
        <dbReference type="SAM" id="SignalP"/>
    </source>
</evidence>
<keyword evidence="4" id="KW-0732">Signal</keyword>
<feature type="signal peptide" evidence="4">
    <location>
        <begin position="1"/>
        <end position="23"/>
    </location>
</feature>
<organism evidence="6 7">
    <name type="scientific">Morganella morganii</name>
    <name type="common">Proteus morganii</name>
    <dbReference type="NCBI Taxonomy" id="582"/>
    <lineage>
        <taxon>Bacteria</taxon>
        <taxon>Pseudomonadati</taxon>
        <taxon>Pseudomonadota</taxon>
        <taxon>Gammaproteobacteria</taxon>
        <taxon>Enterobacterales</taxon>
        <taxon>Morganellaceae</taxon>
        <taxon>Morganella</taxon>
    </lineage>
</organism>
<comment type="subcellular location">
    <subcellularLocation>
        <location evidence="1">Fimbrium</location>
    </subcellularLocation>
</comment>
<dbReference type="EMBL" id="CP028956">
    <property type="protein sequence ID" value="AWC93403.1"/>
    <property type="molecule type" value="Genomic_DNA"/>
</dbReference>
<dbReference type="RefSeq" id="WP_108655879.1">
    <property type="nucleotide sequence ID" value="NZ_CP028956.1"/>
</dbReference>
<dbReference type="Proteomes" id="UP000244682">
    <property type="component" value="Chromosome"/>
</dbReference>
<sequence length="360" mass="37755">MMKTSAAVLLLFLIMMSSRAAYANCTVTATQTAPPVVLDISSDLAGSTTTVSKVTQTNFTGPFTCATVLLQLYPNTVGIDSPFNNRTATIGFNNGAQLVNITLTSLAKNNVTNLADGTHSGTELNTGFTLRFDLVTTPTGNYTKVAGNTTTITPVIFASDASTLGLVGWLAALLNKILKFLLTLQWPVDPNDMFLQPVQITYNPPVTTCTFTNAGLTVSLPLMSINAVKTTDKAGYTPFRLNFTCDGLLPGNTASRDIAMFLSSSNLQPSDKTVLTNTVSGGAGGVGFRVVQATNLSNPVQFSDNANAQGSATSIFTAAKGSAVSPAFSVDLGAYYYPYNPGAVTQGQMSSSATLVFSYN</sequence>
<gene>
    <name evidence="6" type="ORF">AM380_06985</name>
</gene>
<evidence type="ECO:0000256" key="2">
    <source>
        <dbReference type="ARBA" id="ARBA00006671"/>
    </source>
</evidence>
<protein>
    <submittedName>
        <fullName evidence="6">Fimbrial protein</fullName>
    </submittedName>
</protein>
<dbReference type="GO" id="GO:0043709">
    <property type="term" value="P:cell adhesion involved in single-species biofilm formation"/>
    <property type="evidence" value="ECO:0007669"/>
    <property type="project" value="TreeGrafter"/>
</dbReference>
<keyword evidence="3" id="KW-0281">Fimbrium</keyword>
<dbReference type="SUPFAM" id="SSF49401">
    <property type="entry name" value="Bacterial adhesins"/>
    <property type="match status" value="1"/>
</dbReference>
<evidence type="ECO:0000256" key="1">
    <source>
        <dbReference type="ARBA" id="ARBA00004561"/>
    </source>
</evidence>
<feature type="domain" description="Fimbrial-type adhesion" evidence="5">
    <location>
        <begin position="207"/>
        <end position="359"/>
    </location>
</feature>
<accession>A0AAU8ZK59</accession>
<reference evidence="6 7" key="1">
    <citation type="submission" date="2018-04" db="EMBL/GenBank/DDBJ databases">
        <title>Whole genome sequencing of Morganella morganii AR_0133.</title>
        <authorList>
            <person name="Conlan S."/>
            <person name="Thomas P.J."/>
            <person name="Mullikin J."/>
            <person name="Frank K.M."/>
            <person name="Segre J.A."/>
        </authorList>
    </citation>
    <scope>NUCLEOTIDE SEQUENCE [LARGE SCALE GENOMIC DNA]</scope>
    <source>
        <strain evidence="6 7">AR_0133</strain>
    </source>
</reference>
<name>A0AAU8ZK59_MORMO</name>
<dbReference type="InterPro" id="IPR000259">
    <property type="entry name" value="Adhesion_dom_fimbrial"/>
</dbReference>
<dbReference type="Pfam" id="PF00419">
    <property type="entry name" value="Fimbrial"/>
    <property type="match status" value="1"/>
</dbReference>
<evidence type="ECO:0000259" key="5">
    <source>
        <dbReference type="Pfam" id="PF00419"/>
    </source>
</evidence>
<comment type="similarity">
    <text evidence="2">Belongs to the fimbrial protein family.</text>
</comment>
<evidence type="ECO:0000313" key="6">
    <source>
        <dbReference type="EMBL" id="AWC93403.1"/>
    </source>
</evidence>